<protein>
    <recommendedName>
        <fullName evidence="4">Lipoprotein with Yx(FWY)xxD motif</fullName>
    </recommendedName>
</protein>
<feature type="signal peptide" evidence="1">
    <location>
        <begin position="1"/>
        <end position="23"/>
    </location>
</feature>
<dbReference type="PROSITE" id="PS51257">
    <property type="entry name" value="PROKAR_LIPOPROTEIN"/>
    <property type="match status" value="1"/>
</dbReference>
<gene>
    <name evidence="2" type="ORF">SAMN05421504_101976</name>
</gene>
<dbReference type="GO" id="GO:0043448">
    <property type="term" value="P:alkane catabolic process"/>
    <property type="evidence" value="ECO:0007669"/>
    <property type="project" value="TreeGrafter"/>
</dbReference>
<dbReference type="OrthoDB" id="597632at2"/>
<evidence type="ECO:0000313" key="3">
    <source>
        <dbReference type="Proteomes" id="UP000199515"/>
    </source>
</evidence>
<evidence type="ECO:0008006" key="4">
    <source>
        <dbReference type="Google" id="ProtNLM"/>
    </source>
</evidence>
<sequence>MKLRSTVSLAACFAALTLATACGATGSSGASNTYNPGTGAGHGGMQMPKADPNEKPAIHAVRAFDLGTLVVDTEGLTLYRSDKDTASPPKSNCQGNCAQVWIPARANDDLDVTGMDKALIGRVTRTDGSDQLTLAGWPLYRYVKDEMPGETGGMGADQVWYPIAPDGKKITTTVDARQANALGF</sequence>
<dbReference type="InterPro" id="IPR005297">
    <property type="entry name" value="Lipoprotein_repeat"/>
</dbReference>
<reference evidence="2 3" key="1">
    <citation type="submission" date="2016-10" db="EMBL/GenBank/DDBJ databases">
        <authorList>
            <person name="de Groot N.N."/>
        </authorList>
    </citation>
    <scope>NUCLEOTIDE SEQUENCE [LARGE SCALE GENOMIC DNA]</scope>
    <source>
        <strain evidence="2 3">CPCC 202699</strain>
    </source>
</reference>
<dbReference type="Proteomes" id="UP000199515">
    <property type="component" value="Unassembled WGS sequence"/>
</dbReference>
<dbReference type="Pfam" id="PF03640">
    <property type="entry name" value="Lipoprotein_15"/>
    <property type="match status" value="2"/>
</dbReference>
<keyword evidence="3" id="KW-1185">Reference proteome</keyword>
<dbReference type="EMBL" id="FNON01000001">
    <property type="protein sequence ID" value="SDW58736.1"/>
    <property type="molecule type" value="Genomic_DNA"/>
</dbReference>
<organism evidence="2 3">
    <name type="scientific">Amycolatopsis xylanica</name>
    <dbReference type="NCBI Taxonomy" id="589385"/>
    <lineage>
        <taxon>Bacteria</taxon>
        <taxon>Bacillati</taxon>
        <taxon>Actinomycetota</taxon>
        <taxon>Actinomycetes</taxon>
        <taxon>Pseudonocardiales</taxon>
        <taxon>Pseudonocardiaceae</taxon>
        <taxon>Amycolatopsis</taxon>
    </lineage>
</organism>
<evidence type="ECO:0000313" key="2">
    <source>
        <dbReference type="EMBL" id="SDW58736.1"/>
    </source>
</evidence>
<evidence type="ECO:0000256" key="1">
    <source>
        <dbReference type="SAM" id="SignalP"/>
    </source>
</evidence>
<proteinExistence type="predicted"/>
<dbReference type="STRING" id="589385.SAMN05421504_101976"/>
<keyword evidence="1" id="KW-0732">Signal</keyword>
<dbReference type="PANTHER" id="PTHR39335">
    <property type="entry name" value="BLL4220 PROTEIN"/>
    <property type="match status" value="1"/>
</dbReference>
<name>A0A1H2URI6_9PSEU</name>
<feature type="chain" id="PRO_5039582041" description="Lipoprotein with Yx(FWY)xxD motif" evidence="1">
    <location>
        <begin position="24"/>
        <end position="184"/>
    </location>
</feature>
<accession>A0A1H2URI6</accession>
<dbReference type="PANTHER" id="PTHR39335:SF1">
    <property type="entry name" value="BLL4220 PROTEIN"/>
    <property type="match status" value="1"/>
</dbReference>
<dbReference type="AlphaFoldDB" id="A0A1H2URI6"/>